<sequence length="225" mass="23390">MAVLAVAATVAGCGSGKEADGNPKASDKAASPTAEKLAADPGIRYTKVVPPAMEGLVCDEGDGGFRFGSDLDIGVYGDDGLKEIADDSGDVADEISCFGSPRIVLRKGTRSASAPTFTARTTLYENVPDPTASLAKIFDHSMKLSVSYGRNLTGKPQISTSRSMVAKCQQNVTDTFPMTTCFWANYRAVGAVDFFPPDGQYVPIASAAALTKDFVGRALKGTGGS</sequence>
<name>A0A918IHD2_9ACTN</name>
<dbReference type="AlphaFoldDB" id="A0A918IHD2"/>
<dbReference type="EMBL" id="BMTD01000015">
    <property type="protein sequence ID" value="GGV13161.1"/>
    <property type="molecule type" value="Genomic_DNA"/>
</dbReference>
<gene>
    <name evidence="1" type="ORF">GCM10010260_60150</name>
</gene>
<proteinExistence type="predicted"/>
<keyword evidence="2" id="KW-1185">Reference proteome</keyword>
<evidence type="ECO:0000313" key="2">
    <source>
        <dbReference type="Proteomes" id="UP000618795"/>
    </source>
</evidence>
<accession>A0A918IHD2</accession>
<dbReference type="Proteomes" id="UP000618795">
    <property type="component" value="Unassembled WGS sequence"/>
</dbReference>
<organism evidence="1 2">
    <name type="scientific">Streptomyces filipinensis</name>
    <dbReference type="NCBI Taxonomy" id="66887"/>
    <lineage>
        <taxon>Bacteria</taxon>
        <taxon>Bacillati</taxon>
        <taxon>Actinomycetota</taxon>
        <taxon>Actinomycetes</taxon>
        <taxon>Kitasatosporales</taxon>
        <taxon>Streptomycetaceae</taxon>
        <taxon>Streptomyces</taxon>
    </lineage>
</organism>
<dbReference type="RefSeq" id="WP_191876610.1">
    <property type="nucleotide sequence ID" value="NZ_BMTD01000015.1"/>
</dbReference>
<comment type="caution">
    <text evidence="1">The sequence shown here is derived from an EMBL/GenBank/DDBJ whole genome shotgun (WGS) entry which is preliminary data.</text>
</comment>
<protein>
    <submittedName>
        <fullName evidence="1">Uncharacterized protein</fullName>
    </submittedName>
</protein>
<evidence type="ECO:0000313" key="1">
    <source>
        <dbReference type="EMBL" id="GGV13161.1"/>
    </source>
</evidence>
<reference evidence="1" key="1">
    <citation type="journal article" date="2014" name="Int. J. Syst. Evol. Microbiol.">
        <title>Complete genome sequence of Corynebacterium casei LMG S-19264T (=DSM 44701T), isolated from a smear-ripened cheese.</title>
        <authorList>
            <consortium name="US DOE Joint Genome Institute (JGI-PGF)"/>
            <person name="Walter F."/>
            <person name="Albersmeier A."/>
            <person name="Kalinowski J."/>
            <person name="Ruckert C."/>
        </authorList>
    </citation>
    <scope>NUCLEOTIDE SEQUENCE</scope>
    <source>
        <strain evidence="1">JCM 4369</strain>
    </source>
</reference>
<reference evidence="1" key="2">
    <citation type="submission" date="2020-09" db="EMBL/GenBank/DDBJ databases">
        <authorList>
            <person name="Sun Q."/>
            <person name="Ohkuma M."/>
        </authorList>
    </citation>
    <scope>NUCLEOTIDE SEQUENCE</scope>
    <source>
        <strain evidence="1">JCM 4369</strain>
    </source>
</reference>